<evidence type="ECO:0000313" key="1">
    <source>
        <dbReference type="EMBL" id="AHF17296.1"/>
    </source>
</evidence>
<dbReference type="Proteomes" id="UP000003586">
    <property type="component" value="Chromosome"/>
</dbReference>
<dbReference type="AlphaFoldDB" id="W0F7H1"/>
<protein>
    <submittedName>
        <fullName evidence="1">Uncharacterized protein</fullName>
    </submittedName>
</protein>
<dbReference type="HOGENOM" id="CLU_3254695_0_0_10"/>
<keyword evidence="2" id="KW-1185">Reference proteome</keyword>
<sequence length="42" mass="4775">MQGSIEPAISDNNFNFRRNPEIVSTKIKNRSVKAVFYLFGSV</sequence>
<name>W0F7H1_9BACT</name>
<evidence type="ECO:0000313" key="2">
    <source>
        <dbReference type="Proteomes" id="UP000003586"/>
    </source>
</evidence>
<reference evidence="1 2" key="1">
    <citation type="submission" date="2013-12" db="EMBL/GenBank/DDBJ databases">
        <authorList>
            <consortium name="DOE Joint Genome Institute"/>
            <person name="Eisen J."/>
            <person name="Huntemann M."/>
            <person name="Han J."/>
            <person name="Chen A."/>
            <person name="Kyrpides N."/>
            <person name="Mavromatis K."/>
            <person name="Markowitz V."/>
            <person name="Palaniappan K."/>
            <person name="Ivanova N."/>
            <person name="Schaumberg A."/>
            <person name="Pati A."/>
            <person name="Liolios K."/>
            <person name="Nordberg H.P."/>
            <person name="Cantor M.N."/>
            <person name="Hua S.X."/>
            <person name="Woyke T."/>
        </authorList>
    </citation>
    <scope>NUCLEOTIDE SEQUENCE [LARGE SCALE GENOMIC DNA]</scope>
    <source>
        <strain evidence="2">DSM 19437</strain>
    </source>
</reference>
<dbReference type="EMBL" id="CP007035">
    <property type="protein sequence ID" value="AHF17296.1"/>
    <property type="molecule type" value="Genomic_DNA"/>
</dbReference>
<dbReference type="KEGG" id="nso:NIASO_05315"/>
<organism evidence="1 2">
    <name type="scientific">Niabella soli DSM 19437</name>
    <dbReference type="NCBI Taxonomy" id="929713"/>
    <lineage>
        <taxon>Bacteria</taxon>
        <taxon>Pseudomonadati</taxon>
        <taxon>Bacteroidota</taxon>
        <taxon>Chitinophagia</taxon>
        <taxon>Chitinophagales</taxon>
        <taxon>Chitinophagaceae</taxon>
        <taxon>Niabella</taxon>
    </lineage>
</organism>
<accession>W0F7H1</accession>
<proteinExistence type="predicted"/>
<gene>
    <name evidence="1" type="ORF">NIASO_05315</name>
</gene>